<keyword evidence="1" id="KW-0175">Coiled coil</keyword>
<dbReference type="Gene3D" id="1.10.287.1490">
    <property type="match status" value="1"/>
</dbReference>
<dbReference type="Proteomes" id="UP001634394">
    <property type="component" value="Unassembled WGS sequence"/>
</dbReference>
<name>A0ABD3WJ86_SINWO</name>
<evidence type="ECO:0000313" key="4">
    <source>
        <dbReference type="Proteomes" id="UP001634394"/>
    </source>
</evidence>
<dbReference type="PANTHER" id="PTHR34488:SF1">
    <property type="entry name" value="SI:CH211-245H14.1-RELATED"/>
    <property type="match status" value="1"/>
</dbReference>
<feature type="region of interest" description="Disordered" evidence="2">
    <location>
        <begin position="78"/>
        <end position="130"/>
    </location>
</feature>
<evidence type="ECO:0000313" key="3">
    <source>
        <dbReference type="EMBL" id="KAL3874019.1"/>
    </source>
</evidence>
<proteinExistence type="predicted"/>
<protein>
    <submittedName>
        <fullName evidence="3">Uncharacterized protein</fullName>
    </submittedName>
</protein>
<dbReference type="AlphaFoldDB" id="A0ABD3WJ86"/>
<reference evidence="3 4" key="1">
    <citation type="submission" date="2024-11" db="EMBL/GenBank/DDBJ databases">
        <title>Chromosome-level genome assembly of the freshwater bivalve Anodonta woodiana.</title>
        <authorList>
            <person name="Chen X."/>
        </authorList>
    </citation>
    <scope>NUCLEOTIDE SEQUENCE [LARGE SCALE GENOMIC DNA]</scope>
    <source>
        <strain evidence="3">MN2024</strain>
        <tissue evidence="3">Gills</tissue>
    </source>
</reference>
<feature type="compositionally biased region" description="Basic and acidic residues" evidence="2">
    <location>
        <begin position="101"/>
        <end position="116"/>
    </location>
</feature>
<feature type="compositionally biased region" description="Polar residues" evidence="2">
    <location>
        <begin position="78"/>
        <end position="88"/>
    </location>
</feature>
<evidence type="ECO:0000256" key="1">
    <source>
        <dbReference type="SAM" id="Coils"/>
    </source>
</evidence>
<feature type="coiled-coil region" evidence="1">
    <location>
        <begin position="179"/>
        <end position="272"/>
    </location>
</feature>
<keyword evidence="4" id="KW-1185">Reference proteome</keyword>
<gene>
    <name evidence="3" type="ORF">ACJMK2_037088</name>
</gene>
<evidence type="ECO:0000256" key="2">
    <source>
        <dbReference type="SAM" id="MobiDB-lite"/>
    </source>
</evidence>
<comment type="caution">
    <text evidence="3">The sequence shown here is derived from an EMBL/GenBank/DDBJ whole genome shotgun (WGS) entry which is preliminary data.</text>
</comment>
<dbReference type="EMBL" id="JBJQND010000006">
    <property type="protein sequence ID" value="KAL3874019.1"/>
    <property type="molecule type" value="Genomic_DNA"/>
</dbReference>
<organism evidence="3 4">
    <name type="scientific">Sinanodonta woodiana</name>
    <name type="common">Chinese pond mussel</name>
    <name type="synonym">Anodonta woodiana</name>
    <dbReference type="NCBI Taxonomy" id="1069815"/>
    <lineage>
        <taxon>Eukaryota</taxon>
        <taxon>Metazoa</taxon>
        <taxon>Spiralia</taxon>
        <taxon>Lophotrochozoa</taxon>
        <taxon>Mollusca</taxon>
        <taxon>Bivalvia</taxon>
        <taxon>Autobranchia</taxon>
        <taxon>Heteroconchia</taxon>
        <taxon>Palaeoheterodonta</taxon>
        <taxon>Unionida</taxon>
        <taxon>Unionoidea</taxon>
        <taxon>Unionidae</taxon>
        <taxon>Unioninae</taxon>
        <taxon>Sinanodonta</taxon>
    </lineage>
</organism>
<sequence>MIMSFLWGGSKPSKVEGIALDEIKWLQTSLQQGMGYVDLLESNSEALKSAVESQTYTTQKLQQEWRSCNLKNVLTNKGTQTEETSNSEDIGCSGDAGSWERFPDEDHQSSDMHDENTESAVDPPPKQQDLQEYPDNILVKLLVNNQTVLMNQAIVNQKAVQNSTQWLQNLQQQVGTWFSENFESSLNEQEKKYKSLEDEKNQLSKTCKDLEEEKNRLIKNCKEHQLEKDQLSKKCKKLEEENTQLIKKCKELEEGKKEIERLKKDNDRLSSEINYMKNPAMTSSYSGRYRYSSYNPVQQNKPVTTQVYCPRKSELTTNVVSELSSTLQLQMLSWNLELVMQMCDMPSQISRSLPVIVICLNASRLGTDVSSALQGVPAGPNVAVLIFHHKDLHALPSQSSDRVLTGPEYKHVGAIIDMAYLTTKGMYSCEMNNKALETLIEFIKTHSHL</sequence>
<dbReference type="PANTHER" id="PTHR34488">
    <property type="entry name" value="SI:CH211-245H14.1-RELATED"/>
    <property type="match status" value="1"/>
</dbReference>
<accession>A0ABD3WJ86</accession>